<keyword evidence="1" id="KW-0812">Transmembrane</keyword>
<sequence length="184" mass="20408">SSLTGFKIERLFLPISWLRSGVFRCLGISALLFAALRWVQALQAAGIAAAETRSTKDVLWLVGLIGVTASSACLVWRVWPVLSFIGDKIISNNTKMRHRLFGPFGFGPKEDQEQLMRAVVKRVHNVARESGYAMSICNMDVSHPLRPFFPTNKFSTTFMYKSVEGSSAGLPPLSADNFLDPRDL</sequence>
<dbReference type="AlphaFoldDB" id="A0A812MF59"/>
<reference evidence="2" key="1">
    <citation type="submission" date="2021-02" db="EMBL/GenBank/DDBJ databases">
        <authorList>
            <person name="Dougan E. K."/>
            <person name="Rhodes N."/>
            <person name="Thang M."/>
            <person name="Chan C."/>
        </authorList>
    </citation>
    <scope>NUCLEOTIDE SEQUENCE</scope>
</reference>
<accession>A0A812MF59</accession>
<feature type="non-terminal residue" evidence="2">
    <location>
        <position position="184"/>
    </location>
</feature>
<name>A0A812MF59_9DINO</name>
<proteinExistence type="predicted"/>
<protein>
    <submittedName>
        <fullName evidence="2">Esyt3 protein</fullName>
    </submittedName>
</protein>
<dbReference type="OrthoDB" id="424551at2759"/>
<keyword evidence="1" id="KW-0472">Membrane</keyword>
<comment type="caution">
    <text evidence="2">The sequence shown here is derived from an EMBL/GenBank/DDBJ whole genome shotgun (WGS) entry which is preliminary data.</text>
</comment>
<organism evidence="2 3">
    <name type="scientific">Symbiodinium necroappetens</name>
    <dbReference type="NCBI Taxonomy" id="1628268"/>
    <lineage>
        <taxon>Eukaryota</taxon>
        <taxon>Sar</taxon>
        <taxon>Alveolata</taxon>
        <taxon>Dinophyceae</taxon>
        <taxon>Suessiales</taxon>
        <taxon>Symbiodiniaceae</taxon>
        <taxon>Symbiodinium</taxon>
    </lineage>
</organism>
<feature type="transmembrane region" description="Helical" evidence="1">
    <location>
        <begin position="59"/>
        <end position="79"/>
    </location>
</feature>
<keyword evidence="3" id="KW-1185">Reference proteome</keyword>
<dbReference type="Proteomes" id="UP000601435">
    <property type="component" value="Unassembled WGS sequence"/>
</dbReference>
<keyword evidence="1" id="KW-1133">Transmembrane helix</keyword>
<gene>
    <name evidence="2" type="primary">esyt3</name>
    <name evidence="2" type="ORF">SNEC2469_LOCUS5705</name>
</gene>
<evidence type="ECO:0000313" key="2">
    <source>
        <dbReference type="EMBL" id="CAE7257315.1"/>
    </source>
</evidence>
<feature type="transmembrane region" description="Helical" evidence="1">
    <location>
        <begin position="21"/>
        <end position="39"/>
    </location>
</feature>
<dbReference type="EMBL" id="CAJNJA010010419">
    <property type="protein sequence ID" value="CAE7257315.1"/>
    <property type="molecule type" value="Genomic_DNA"/>
</dbReference>
<evidence type="ECO:0000256" key="1">
    <source>
        <dbReference type="SAM" id="Phobius"/>
    </source>
</evidence>
<evidence type="ECO:0000313" key="3">
    <source>
        <dbReference type="Proteomes" id="UP000601435"/>
    </source>
</evidence>